<sequence length="112" mass="12433">MSGPIPNLAKKANFKATTEVAKRLGCLPSAVGFELLSLRTIETIYACLRAVPAQDLLDAQLYILQNTTYFLGAPYVDGEFIIDYPDKLFEQKLIYPINTMLGTTSAELRESK</sequence>
<dbReference type="AlphaFoldDB" id="A0A8R1EIQ6"/>
<organism evidence="2 3">
    <name type="scientific">Caenorhabditis japonica</name>
    <dbReference type="NCBI Taxonomy" id="281687"/>
    <lineage>
        <taxon>Eukaryota</taxon>
        <taxon>Metazoa</taxon>
        <taxon>Ecdysozoa</taxon>
        <taxon>Nematoda</taxon>
        <taxon>Chromadorea</taxon>
        <taxon>Rhabditida</taxon>
        <taxon>Rhabditina</taxon>
        <taxon>Rhabditomorpha</taxon>
        <taxon>Rhabditoidea</taxon>
        <taxon>Rhabditidae</taxon>
        <taxon>Peloderinae</taxon>
        <taxon>Caenorhabditis</taxon>
    </lineage>
</organism>
<dbReference type="Proteomes" id="UP000005237">
    <property type="component" value="Unassembled WGS sequence"/>
</dbReference>
<dbReference type="SUPFAM" id="SSF53474">
    <property type="entry name" value="alpha/beta-Hydrolases"/>
    <property type="match status" value="1"/>
</dbReference>
<accession>A0A8R1EIQ6</accession>
<dbReference type="Gene3D" id="3.40.50.1820">
    <property type="entry name" value="alpha/beta hydrolase"/>
    <property type="match status" value="1"/>
</dbReference>
<evidence type="ECO:0000259" key="1">
    <source>
        <dbReference type="Pfam" id="PF00135"/>
    </source>
</evidence>
<protein>
    <submittedName>
        <fullName evidence="2">COesterase domain-containing protein</fullName>
    </submittedName>
</protein>
<dbReference type="InterPro" id="IPR029058">
    <property type="entry name" value="AB_hydrolase_fold"/>
</dbReference>
<evidence type="ECO:0000313" key="3">
    <source>
        <dbReference type="Proteomes" id="UP000005237"/>
    </source>
</evidence>
<dbReference type="Pfam" id="PF00135">
    <property type="entry name" value="COesterase"/>
    <property type="match status" value="1"/>
</dbReference>
<keyword evidence="3" id="KW-1185">Reference proteome</keyword>
<reference evidence="2" key="2">
    <citation type="submission" date="2022-06" db="UniProtKB">
        <authorList>
            <consortium name="EnsemblMetazoa"/>
        </authorList>
    </citation>
    <scope>IDENTIFICATION</scope>
    <source>
        <strain evidence="2">DF5081</strain>
    </source>
</reference>
<dbReference type="InterPro" id="IPR002018">
    <property type="entry name" value="CarbesteraseB"/>
</dbReference>
<proteinExistence type="predicted"/>
<dbReference type="EnsemblMetazoa" id="CJA36225.1">
    <property type="protein sequence ID" value="CJA36225.1"/>
    <property type="gene ID" value="WBGene00212072"/>
</dbReference>
<name>A0A8R1EIQ6_CAEJA</name>
<reference evidence="3" key="1">
    <citation type="submission" date="2010-08" db="EMBL/GenBank/DDBJ databases">
        <authorList>
            <consortium name="Caenorhabditis japonica Sequencing Consortium"/>
            <person name="Wilson R.K."/>
        </authorList>
    </citation>
    <scope>NUCLEOTIDE SEQUENCE [LARGE SCALE GENOMIC DNA]</scope>
    <source>
        <strain evidence="3">DF5081</strain>
    </source>
</reference>
<feature type="domain" description="Carboxylesterase type B" evidence="1">
    <location>
        <begin position="7"/>
        <end position="108"/>
    </location>
</feature>
<evidence type="ECO:0000313" key="2">
    <source>
        <dbReference type="EnsemblMetazoa" id="CJA36225.1"/>
    </source>
</evidence>